<proteinExistence type="predicted"/>
<dbReference type="SUPFAM" id="SSF53850">
    <property type="entry name" value="Periplasmic binding protein-like II"/>
    <property type="match status" value="1"/>
</dbReference>
<evidence type="ECO:0000313" key="2">
    <source>
        <dbReference type="EMBL" id="BCL25396.1"/>
    </source>
</evidence>
<name>A0A7G1NUZ1_9ACTN</name>
<keyword evidence="3" id="KW-1185">Reference proteome</keyword>
<keyword evidence="1" id="KW-0812">Transmembrane</keyword>
<reference evidence="2 3" key="1">
    <citation type="journal article" date="2014" name="Int. J. Syst. Evol. Microbiol.">
        <title>Complete genome sequence of Corynebacterium casei LMG S-19264T (=DSM 44701T), isolated from a smear-ripened cheese.</title>
        <authorList>
            <consortium name="US DOE Joint Genome Institute (JGI-PGF)"/>
            <person name="Walter F."/>
            <person name="Albersmeier A."/>
            <person name="Kalinowski J."/>
            <person name="Ruckert C."/>
        </authorList>
    </citation>
    <scope>NUCLEOTIDE SEQUENCE [LARGE SCALE GENOMIC DNA]</scope>
    <source>
        <strain evidence="2 3">JCM 4677</strain>
    </source>
</reference>
<keyword evidence="1" id="KW-1133">Transmembrane helix</keyword>
<keyword evidence="1" id="KW-0472">Membrane</keyword>
<dbReference type="InterPro" id="IPR050490">
    <property type="entry name" value="Bact_solute-bd_prot1"/>
</dbReference>
<evidence type="ECO:0000313" key="3">
    <source>
        <dbReference type="Proteomes" id="UP000516444"/>
    </source>
</evidence>
<accession>A0A7G1NUZ1</accession>
<dbReference type="AlphaFoldDB" id="A0A7G1NUZ1"/>
<dbReference type="EMBL" id="AP023440">
    <property type="protein sequence ID" value="BCL25396.1"/>
    <property type="molecule type" value="Genomic_DNA"/>
</dbReference>
<dbReference type="Gene3D" id="3.40.190.10">
    <property type="entry name" value="Periplasmic binding protein-like II"/>
    <property type="match status" value="2"/>
</dbReference>
<evidence type="ECO:0000256" key="1">
    <source>
        <dbReference type="SAM" id="Phobius"/>
    </source>
</evidence>
<dbReference type="InterPro" id="IPR006311">
    <property type="entry name" value="TAT_signal"/>
</dbReference>
<dbReference type="InterPro" id="IPR006059">
    <property type="entry name" value="SBP"/>
</dbReference>
<protein>
    <submittedName>
        <fullName evidence="2">Carbohydrate-binding protein</fullName>
    </submittedName>
</protein>
<feature type="transmembrane region" description="Helical" evidence="1">
    <location>
        <begin position="21"/>
        <end position="38"/>
    </location>
</feature>
<dbReference type="Pfam" id="PF01547">
    <property type="entry name" value="SBP_bac_1"/>
    <property type="match status" value="1"/>
</dbReference>
<gene>
    <name evidence="2" type="ORF">GCM10017557_02550</name>
</gene>
<dbReference type="KEGG" id="sgm:GCM10017557_02550"/>
<dbReference type="PANTHER" id="PTHR43649">
    <property type="entry name" value="ARABINOSE-BINDING PROTEIN-RELATED"/>
    <property type="match status" value="1"/>
</dbReference>
<dbReference type="RefSeq" id="WP_198427896.1">
    <property type="nucleotide sequence ID" value="NZ_AP023440.1"/>
</dbReference>
<dbReference type="PROSITE" id="PS51318">
    <property type="entry name" value="TAT"/>
    <property type="match status" value="1"/>
</dbReference>
<dbReference type="Proteomes" id="UP000516444">
    <property type="component" value="Chromosome"/>
</dbReference>
<organism evidence="2 3">
    <name type="scientific">Streptomyces aurantiacus</name>
    <dbReference type="NCBI Taxonomy" id="47760"/>
    <lineage>
        <taxon>Bacteria</taxon>
        <taxon>Bacillati</taxon>
        <taxon>Actinomycetota</taxon>
        <taxon>Actinomycetes</taxon>
        <taxon>Kitasatosporales</taxon>
        <taxon>Streptomycetaceae</taxon>
        <taxon>Streptomyces</taxon>
        <taxon>Streptomyces aurantiacus group</taxon>
    </lineage>
</organism>
<sequence length="438" mass="47620">MTTGTRRPTSRGVRGISRRGLLASAGVGAGALLGAVGLTGCGGDASGSGGTTIRFYEQKTEVLAYFDKLLRQFEKRRPGIKVIHDDTVIIAPQFVREKPADVGCFNDNLELARYIERGVLSDLSDLPAARRIPADIGRLSEQYAKYPGRTSVLPYSLAAAGVIYNKQIFAKHRLPVPTTWSEFIDVCKELKTAGVTPVYATGKDTWTIWQGLFDYAVGSLVDTPSFFSRLDEQGTDIGPDSAVSFQKTFAEPMDRARAITRYYNPDAASRSYADGNLAFGKGQAAMYLQGPWALSQIAAVNPKLDVGTFALPVTDRASDRQARVNIDLALWIPTGSQHKDEARELVNFLMEPAIINGYNRDNLAYGVTEDAPPAKDPRLAGLQPYVDSAAFYPGAGTFIPVSIPLGNYLQSAISSGNFESMLKQLDSDWRRLAIRSSA</sequence>